<dbReference type="Proteomes" id="UP000465361">
    <property type="component" value="Unassembled WGS sequence"/>
</dbReference>
<gene>
    <name evidence="2" type="ORF">MBOT_20020</name>
</gene>
<name>A0A7I9XY21_9MYCO</name>
<dbReference type="AlphaFoldDB" id="A0A7I9XY21"/>
<evidence type="ECO:0000313" key="3">
    <source>
        <dbReference type="Proteomes" id="UP000465361"/>
    </source>
</evidence>
<reference evidence="2 3" key="1">
    <citation type="journal article" date="2019" name="Emerg. Microbes Infect.">
        <title>Comprehensive subspecies identification of 175 nontuberculous mycobacteria species based on 7547 genomic profiles.</title>
        <authorList>
            <person name="Matsumoto Y."/>
            <person name="Kinjo T."/>
            <person name="Motooka D."/>
            <person name="Nabeya D."/>
            <person name="Jung N."/>
            <person name="Uechi K."/>
            <person name="Horii T."/>
            <person name="Iida T."/>
            <person name="Fujita J."/>
            <person name="Nakamura S."/>
        </authorList>
    </citation>
    <scope>NUCLEOTIDE SEQUENCE [LARGE SCALE GENOMIC DNA]</scope>
    <source>
        <strain evidence="2 3">JCM 17322</strain>
    </source>
</reference>
<evidence type="ECO:0000256" key="1">
    <source>
        <dbReference type="SAM" id="MobiDB-lite"/>
    </source>
</evidence>
<accession>A0A7I9XY21</accession>
<comment type="caution">
    <text evidence="2">The sequence shown here is derived from an EMBL/GenBank/DDBJ whole genome shotgun (WGS) entry which is preliminary data.</text>
</comment>
<dbReference type="EMBL" id="BLKW01000002">
    <property type="protein sequence ID" value="GFG74637.1"/>
    <property type="molecule type" value="Genomic_DNA"/>
</dbReference>
<proteinExistence type="predicted"/>
<sequence>MAAVKARTEATAEPDTRSSNGTSPLTAALKRKPLPHNTSAERRLHQHGRNRSLLQQLLHCAGAGKDQPDIGHTLLALVGSGYTQQAADQFWSTPQAYEISGPGYTAGGVVIGSIAITPAGWDFTGANAQWSNATFSAYKAVLYDAKTGSAATDPLIGWVDFGVQSPSNGVFAVNWSADGIGVITPA</sequence>
<organism evidence="2 3">
    <name type="scientific">Mycobacterium botniense</name>
    <dbReference type="NCBI Taxonomy" id="84962"/>
    <lineage>
        <taxon>Bacteria</taxon>
        <taxon>Bacillati</taxon>
        <taxon>Actinomycetota</taxon>
        <taxon>Actinomycetes</taxon>
        <taxon>Mycobacteriales</taxon>
        <taxon>Mycobacteriaceae</taxon>
        <taxon>Mycobacterium</taxon>
    </lineage>
</organism>
<protein>
    <submittedName>
        <fullName evidence="2">Uncharacterized protein</fullName>
    </submittedName>
</protein>
<keyword evidence="3" id="KW-1185">Reference proteome</keyword>
<feature type="region of interest" description="Disordered" evidence="1">
    <location>
        <begin position="1"/>
        <end position="36"/>
    </location>
</feature>
<feature type="compositionally biased region" description="Basic and acidic residues" evidence="1">
    <location>
        <begin position="1"/>
        <end position="16"/>
    </location>
</feature>
<evidence type="ECO:0000313" key="2">
    <source>
        <dbReference type="EMBL" id="GFG74637.1"/>
    </source>
</evidence>